<proteinExistence type="predicted"/>
<keyword evidence="2" id="KW-1185">Reference proteome</keyword>
<evidence type="ECO:0000313" key="1">
    <source>
        <dbReference type="EMBL" id="GAA5048897.1"/>
    </source>
</evidence>
<name>A0ABP9K3R8_9SPHN</name>
<comment type="caution">
    <text evidence="1">The sequence shown here is derived from an EMBL/GenBank/DDBJ whole genome shotgun (WGS) entry which is preliminary data.</text>
</comment>
<reference evidence="2" key="1">
    <citation type="journal article" date="2019" name="Int. J. Syst. Evol. Microbiol.">
        <title>The Global Catalogue of Microorganisms (GCM) 10K type strain sequencing project: providing services to taxonomists for standard genome sequencing and annotation.</title>
        <authorList>
            <consortium name="The Broad Institute Genomics Platform"/>
            <consortium name="The Broad Institute Genome Sequencing Center for Infectious Disease"/>
            <person name="Wu L."/>
            <person name="Ma J."/>
        </authorList>
    </citation>
    <scope>NUCLEOTIDE SEQUENCE [LARGE SCALE GENOMIC DNA]</scope>
    <source>
        <strain evidence="2">JCM 18014</strain>
    </source>
</reference>
<protein>
    <submittedName>
        <fullName evidence="1">Uncharacterized protein</fullName>
    </submittedName>
</protein>
<sequence>MLLKHMCICTSPYYLVRMQLDDLLQRYFAATDLSGVAPDTFAAGIEHCRVDLGLEEDRGKRFALWSFLHMFGSAPDLDVAFEAEEDREAARNFMDLLAASEGDGAG</sequence>
<gene>
    <name evidence="1" type="ORF">GCM10023208_06560</name>
</gene>
<organism evidence="1 2">
    <name type="scientific">Erythrobacter westpacificensis</name>
    <dbReference type="NCBI Taxonomy" id="1055231"/>
    <lineage>
        <taxon>Bacteria</taxon>
        <taxon>Pseudomonadati</taxon>
        <taxon>Pseudomonadota</taxon>
        <taxon>Alphaproteobacteria</taxon>
        <taxon>Sphingomonadales</taxon>
        <taxon>Erythrobacteraceae</taxon>
        <taxon>Erythrobacter/Porphyrobacter group</taxon>
        <taxon>Erythrobacter</taxon>
    </lineage>
</organism>
<dbReference type="EMBL" id="BAABHV010000005">
    <property type="protein sequence ID" value="GAA5048897.1"/>
    <property type="molecule type" value="Genomic_DNA"/>
</dbReference>
<evidence type="ECO:0000313" key="2">
    <source>
        <dbReference type="Proteomes" id="UP001500518"/>
    </source>
</evidence>
<dbReference type="Proteomes" id="UP001500518">
    <property type="component" value="Unassembled WGS sequence"/>
</dbReference>
<accession>A0ABP9K3R8</accession>